<evidence type="ECO:0000256" key="1">
    <source>
        <dbReference type="SAM" id="MobiDB-lite"/>
    </source>
</evidence>
<evidence type="ECO:0000313" key="4">
    <source>
        <dbReference type="Proteomes" id="UP000264006"/>
    </source>
</evidence>
<sequence length="229" mass="24558">MLLLTLAAAACVPSTGGKPAVLLERQPPSAEASAEAPDGEVEPPEVPPPTDTPADAVLTIDYRVEVRSPDPDLADAATTITSVLEDPRGWQQANIDFRQSPDAPYTILVVEGEEAQALCQPYDVGGRFSCQNGPLVVLNAIRWREAVPHWPGDVASYRTMLINHEVGHLLGMHHLRCTEEGAVAPVMEQQSGTLRGCRANPWPTPIELALAATHQFVIAPAPLDVAFPQ</sequence>
<feature type="region of interest" description="Disordered" evidence="1">
    <location>
        <begin position="16"/>
        <end position="54"/>
    </location>
</feature>
<accession>A0A346Y1G0</accession>
<keyword evidence="4" id="KW-1185">Reference proteome</keyword>
<dbReference type="AlphaFoldDB" id="A0A346Y1G0"/>
<dbReference type="KEGG" id="euz:DVS28_a3634"/>
<dbReference type="SUPFAM" id="SSF55486">
    <property type="entry name" value="Metalloproteases ('zincins'), catalytic domain"/>
    <property type="match status" value="1"/>
</dbReference>
<proteinExistence type="predicted"/>
<dbReference type="EMBL" id="CP031165">
    <property type="protein sequence ID" value="AXV08307.1"/>
    <property type="molecule type" value="Genomic_DNA"/>
</dbReference>
<name>A0A346Y1G0_9ACTN</name>
<dbReference type="Proteomes" id="UP000264006">
    <property type="component" value="Chromosome"/>
</dbReference>
<feature type="domain" description="DUF3152" evidence="2">
    <location>
        <begin position="76"/>
        <end position="191"/>
    </location>
</feature>
<evidence type="ECO:0000259" key="2">
    <source>
        <dbReference type="Pfam" id="PF11350"/>
    </source>
</evidence>
<dbReference type="Pfam" id="PF11350">
    <property type="entry name" value="DUF3152"/>
    <property type="match status" value="1"/>
</dbReference>
<gene>
    <name evidence="3" type="ORF">DVS28_a3634</name>
</gene>
<protein>
    <submittedName>
        <fullName evidence="3">Putative membrane protein</fullName>
    </submittedName>
</protein>
<dbReference type="OrthoDB" id="9779865at2"/>
<organism evidence="3 4">
    <name type="scientific">Euzebya pacifica</name>
    <dbReference type="NCBI Taxonomy" id="1608957"/>
    <lineage>
        <taxon>Bacteria</taxon>
        <taxon>Bacillati</taxon>
        <taxon>Actinomycetota</taxon>
        <taxon>Nitriliruptoria</taxon>
        <taxon>Euzebyales</taxon>
    </lineage>
</organism>
<reference evidence="3 4" key="1">
    <citation type="submission" date="2018-09" db="EMBL/GenBank/DDBJ databases">
        <title>Complete genome sequence of Euzebya sp. DY32-46 isolated from seawater of Pacific Ocean.</title>
        <authorList>
            <person name="Xu L."/>
            <person name="Wu Y.-H."/>
            <person name="Xu X.-W."/>
        </authorList>
    </citation>
    <scope>NUCLEOTIDE SEQUENCE [LARGE SCALE GENOMIC DNA]</scope>
    <source>
        <strain evidence="3 4">DY32-46</strain>
    </source>
</reference>
<evidence type="ECO:0000313" key="3">
    <source>
        <dbReference type="EMBL" id="AXV08307.1"/>
    </source>
</evidence>
<dbReference type="InterPro" id="IPR022603">
    <property type="entry name" value="DUF3152"/>
</dbReference>
<feature type="compositionally biased region" description="Low complexity" evidence="1">
    <location>
        <begin position="27"/>
        <end position="36"/>
    </location>
</feature>